<dbReference type="InterPro" id="IPR012338">
    <property type="entry name" value="Beta-lactam/transpept-like"/>
</dbReference>
<dbReference type="RefSeq" id="WP_215437845.1">
    <property type="nucleotide sequence ID" value="NZ_AP025943.1"/>
</dbReference>
<dbReference type="Proteomes" id="UP001062263">
    <property type="component" value="Chromosome"/>
</dbReference>
<gene>
    <name evidence="8" type="ORF">Abiwalacus_17280</name>
</gene>
<name>A0ABN6QK42_9BACT</name>
<dbReference type="Pfam" id="PF13354">
    <property type="entry name" value="Beta-lactamase2"/>
    <property type="match status" value="1"/>
</dbReference>
<evidence type="ECO:0000256" key="2">
    <source>
        <dbReference type="ARBA" id="ARBA00009009"/>
    </source>
</evidence>
<evidence type="ECO:0000259" key="7">
    <source>
        <dbReference type="Pfam" id="PF13354"/>
    </source>
</evidence>
<comment type="catalytic activity">
    <reaction evidence="1 6">
        <text>a beta-lactam + H2O = a substituted beta-amino acid</text>
        <dbReference type="Rhea" id="RHEA:20401"/>
        <dbReference type="ChEBI" id="CHEBI:15377"/>
        <dbReference type="ChEBI" id="CHEBI:35627"/>
        <dbReference type="ChEBI" id="CHEBI:140347"/>
        <dbReference type="EC" id="3.5.2.6"/>
    </reaction>
</comment>
<keyword evidence="9" id="KW-1185">Reference proteome</keyword>
<dbReference type="PANTHER" id="PTHR35333">
    <property type="entry name" value="BETA-LACTAMASE"/>
    <property type="match status" value="1"/>
</dbReference>
<reference evidence="8" key="1">
    <citation type="submission" date="2022-06" db="EMBL/GenBank/DDBJ databases">
        <title>Akkermansia biwalacus sp. nov., an anaerobic mucin-degrading bacterium isolated from human intestine.</title>
        <authorList>
            <person name="Kobayashi Y."/>
            <person name="Inoue S."/>
            <person name="Kawahara T."/>
            <person name="Kohda N."/>
        </authorList>
    </citation>
    <scope>NUCLEOTIDE SEQUENCE</scope>
    <source>
        <strain evidence="8">WON2089</strain>
    </source>
</reference>
<accession>A0ABN6QK42</accession>
<dbReference type="PRINTS" id="PR00118">
    <property type="entry name" value="BLACTAMASEA"/>
</dbReference>
<evidence type="ECO:0000256" key="5">
    <source>
        <dbReference type="ARBA" id="ARBA00023251"/>
    </source>
</evidence>
<proteinExistence type="inferred from homology"/>
<dbReference type="InterPro" id="IPR000871">
    <property type="entry name" value="Beta-lactam_class-A"/>
</dbReference>
<dbReference type="EC" id="3.5.2.6" evidence="3 6"/>
<dbReference type="NCBIfam" id="NF033103">
    <property type="entry name" value="bla_class_A"/>
    <property type="match status" value="1"/>
</dbReference>
<evidence type="ECO:0000313" key="9">
    <source>
        <dbReference type="Proteomes" id="UP001062263"/>
    </source>
</evidence>
<dbReference type="PROSITE" id="PS00146">
    <property type="entry name" value="BETA_LACTAMASE_A"/>
    <property type="match status" value="1"/>
</dbReference>
<comment type="similarity">
    <text evidence="2 6">Belongs to the class-A beta-lactamase family.</text>
</comment>
<dbReference type="Gene3D" id="3.40.710.10">
    <property type="entry name" value="DD-peptidase/beta-lactamase superfamily"/>
    <property type="match status" value="1"/>
</dbReference>
<dbReference type="InterPro" id="IPR045155">
    <property type="entry name" value="Beta-lactam_cat"/>
</dbReference>
<keyword evidence="4 6" id="KW-0378">Hydrolase</keyword>
<organism evidence="8 9">
    <name type="scientific">Akkermansia biwaensis</name>
    <dbReference type="NCBI Taxonomy" id="2946555"/>
    <lineage>
        <taxon>Bacteria</taxon>
        <taxon>Pseudomonadati</taxon>
        <taxon>Verrucomicrobiota</taxon>
        <taxon>Verrucomicrobiia</taxon>
        <taxon>Verrucomicrobiales</taxon>
        <taxon>Akkermansiaceae</taxon>
        <taxon>Akkermansia</taxon>
    </lineage>
</organism>
<protein>
    <recommendedName>
        <fullName evidence="3 6">Beta-lactamase</fullName>
        <ecNumber evidence="3 6">3.5.2.6</ecNumber>
    </recommendedName>
</protein>
<dbReference type="SUPFAM" id="SSF56601">
    <property type="entry name" value="beta-lactamase/transpeptidase-like"/>
    <property type="match status" value="1"/>
</dbReference>
<dbReference type="EMBL" id="AP025943">
    <property type="protein sequence ID" value="BDL44154.1"/>
    <property type="molecule type" value="Genomic_DNA"/>
</dbReference>
<feature type="domain" description="Beta-lactamase class A catalytic" evidence="7">
    <location>
        <begin position="30"/>
        <end position="256"/>
    </location>
</feature>
<sequence>MGTFSFSAAVPGGDSAAIREIVRPLKAKVGVSAVMLDTGESVSVGDEAFYPMQSVYKFPLALSVLKRVDQEVLNLDQKVHVTRDQLPEKTWSPLRDRFPQGGEFPLKELLRFSVQESDNNACDILFSLIGGPAAVQKDLKEWGVENMNVKYTEADTHRNHEWQYSNSARPSAVTFLFRMFDEGKILKKDTQLFLWDMMASCATGAERLKGLLPKEYVVAHKTGTGGALPDGAVSAINDAGIIVLPGGRRMAVTVFVMNSKDSPAVCEGTIASVARWLCTEWEAAGGVKK</sequence>
<evidence type="ECO:0000256" key="3">
    <source>
        <dbReference type="ARBA" id="ARBA00012865"/>
    </source>
</evidence>
<evidence type="ECO:0000256" key="6">
    <source>
        <dbReference type="RuleBase" id="RU361140"/>
    </source>
</evidence>
<dbReference type="PANTHER" id="PTHR35333:SF3">
    <property type="entry name" value="BETA-LACTAMASE-TYPE TRANSPEPTIDASE FOLD CONTAINING PROTEIN"/>
    <property type="match status" value="1"/>
</dbReference>
<evidence type="ECO:0000256" key="1">
    <source>
        <dbReference type="ARBA" id="ARBA00001526"/>
    </source>
</evidence>
<dbReference type="InterPro" id="IPR023650">
    <property type="entry name" value="Beta-lactam_class-A_AS"/>
</dbReference>
<evidence type="ECO:0000313" key="8">
    <source>
        <dbReference type="EMBL" id="BDL44154.1"/>
    </source>
</evidence>
<keyword evidence="5 6" id="KW-0046">Antibiotic resistance</keyword>
<evidence type="ECO:0000256" key="4">
    <source>
        <dbReference type="ARBA" id="ARBA00022801"/>
    </source>
</evidence>